<dbReference type="EMBL" id="JBBHJY010000001">
    <property type="protein sequence ID" value="MEJ6008443.1"/>
    <property type="molecule type" value="Genomic_DNA"/>
</dbReference>
<feature type="region of interest" description="Disordered" evidence="1">
    <location>
        <begin position="24"/>
        <end position="66"/>
    </location>
</feature>
<reference evidence="3 4" key="1">
    <citation type="submission" date="2024-03" db="EMBL/GenBank/DDBJ databases">
        <authorList>
            <person name="Jo J.-H."/>
        </authorList>
    </citation>
    <scope>NUCLEOTIDE SEQUENCE [LARGE SCALE GENOMIC DNA]</scope>
    <source>
        <strain evidence="3 4">AS3R-12</strain>
    </source>
</reference>
<evidence type="ECO:0000313" key="4">
    <source>
        <dbReference type="Proteomes" id="UP001379235"/>
    </source>
</evidence>
<dbReference type="RefSeq" id="WP_310533909.1">
    <property type="nucleotide sequence ID" value="NZ_JBBHJY010000001.1"/>
</dbReference>
<feature type="compositionally biased region" description="Basic and acidic residues" evidence="1">
    <location>
        <begin position="54"/>
        <end position="66"/>
    </location>
</feature>
<proteinExistence type="predicted"/>
<keyword evidence="4" id="KW-1185">Reference proteome</keyword>
<feature type="chain" id="PRO_5046985223" evidence="2">
    <location>
        <begin position="19"/>
        <end position="66"/>
    </location>
</feature>
<evidence type="ECO:0000313" key="3">
    <source>
        <dbReference type="EMBL" id="MEJ6008443.1"/>
    </source>
</evidence>
<name>A0ABU8S3A5_9SPHN</name>
<dbReference type="Proteomes" id="UP001379235">
    <property type="component" value="Unassembled WGS sequence"/>
</dbReference>
<organism evidence="3 4">
    <name type="scientific">Novosphingobium aquae</name>
    <dbReference type="NCBI Taxonomy" id="3133435"/>
    <lineage>
        <taxon>Bacteria</taxon>
        <taxon>Pseudomonadati</taxon>
        <taxon>Pseudomonadota</taxon>
        <taxon>Alphaproteobacteria</taxon>
        <taxon>Sphingomonadales</taxon>
        <taxon>Sphingomonadaceae</taxon>
        <taxon>Novosphingobium</taxon>
    </lineage>
</organism>
<dbReference type="PROSITE" id="PS51257">
    <property type="entry name" value="PROKAR_LIPOPROTEIN"/>
    <property type="match status" value="1"/>
</dbReference>
<evidence type="ECO:0000256" key="2">
    <source>
        <dbReference type="SAM" id="SignalP"/>
    </source>
</evidence>
<accession>A0ABU8S3A5</accession>
<feature type="signal peptide" evidence="2">
    <location>
        <begin position="1"/>
        <end position="18"/>
    </location>
</feature>
<protein>
    <submittedName>
        <fullName evidence="3">Uncharacterized protein</fullName>
    </submittedName>
</protein>
<sequence>MRKIIATVSAIAFISALGACTKKEEAAPEAVTSEAAPTAEASMDASAEPSVDASGDHHTLDERKAP</sequence>
<comment type="caution">
    <text evidence="3">The sequence shown here is derived from an EMBL/GenBank/DDBJ whole genome shotgun (WGS) entry which is preliminary data.</text>
</comment>
<evidence type="ECO:0000256" key="1">
    <source>
        <dbReference type="SAM" id="MobiDB-lite"/>
    </source>
</evidence>
<gene>
    <name evidence="3" type="ORF">WG900_00770</name>
</gene>
<keyword evidence="2" id="KW-0732">Signal</keyword>